<dbReference type="AlphaFoldDB" id="A0A9J5ZYN8"/>
<protein>
    <submittedName>
        <fullName evidence="1">Uncharacterized protein</fullName>
    </submittedName>
</protein>
<proteinExistence type="predicted"/>
<accession>A0A9J5ZYN8</accession>
<dbReference type="EMBL" id="JACXVP010000003">
    <property type="protein sequence ID" value="KAG5617445.1"/>
    <property type="molecule type" value="Genomic_DNA"/>
</dbReference>
<gene>
    <name evidence="1" type="ORF">H5410_017269</name>
</gene>
<comment type="caution">
    <text evidence="1">The sequence shown here is derived from an EMBL/GenBank/DDBJ whole genome shotgun (WGS) entry which is preliminary data.</text>
</comment>
<evidence type="ECO:0000313" key="1">
    <source>
        <dbReference type="EMBL" id="KAG5617445.1"/>
    </source>
</evidence>
<dbReference type="Proteomes" id="UP000824120">
    <property type="component" value="Chromosome 3"/>
</dbReference>
<name>A0A9J5ZYN8_SOLCO</name>
<organism evidence="1 2">
    <name type="scientific">Solanum commersonii</name>
    <name type="common">Commerson's wild potato</name>
    <name type="synonym">Commerson's nightshade</name>
    <dbReference type="NCBI Taxonomy" id="4109"/>
    <lineage>
        <taxon>Eukaryota</taxon>
        <taxon>Viridiplantae</taxon>
        <taxon>Streptophyta</taxon>
        <taxon>Embryophyta</taxon>
        <taxon>Tracheophyta</taxon>
        <taxon>Spermatophyta</taxon>
        <taxon>Magnoliopsida</taxon>
        <taxon>eudicotyledons</taxon>
        <taxon>Gunneridae</taxon>
        <taxon>Pentapetalae</taxon>
        <taxon>asterids</taxon>
        <taxon>lamiids</taxon>
        <taxon>Solanales</taxon>
        <taxon>Solanaceae</taxon>
        <taxon>Solanoideae</taxon>
        <taxon>Solaneae</taxon>
        <taxon>Solanum</taxon>
    </lineage>
</organism>
<evidence type="ECO:0000313" key="2">
    <source>
        <dbReference type="Proteomes" id="UP000824120"/>
    </source>
</evidence>
<sequence>MTFATLALWGQAMDMTHLLQHMGHLLEESKPVSNDKVFLQQMTHMLQQIGHLWEKTYYITRRIEEINEIYFWVVLSRQPPKNPWLKFFRVIIELLLEMKHDIKLANLSNKEKTQIKNNNCNRRSEMNRTKGINLYHPRSKIQQNKNKNKGKIKKRGMNKKAETPFLSFFS</sequence>
<keyword evidence="2" id="KW-1185">Reference proteome</keyword>
<reference evidence="1 2" key="1">
    <citation type="submission" date="2020-09" db="EMBL/GenBank/DDBJ databases">
        <title>De no assembly of potato wild relative species, Solanum commersonii.</title>
        <authorList>
            <person name="Cho K."/>
        </authorList>
    </citation>
    <scope>NUCLEOTIDE SEQUENCE [LARGE SCALE GENOMIC DNA]</scope>
    <source>
        <strain evidence="1">LZ3.2</strain>
        <tissue evidence="1">Leaf</tissue>
    </source>
</reference>